<dbReference type="InterPro" id="IPR017853">
    <property type="entry name" value="GH"/>
</dbReference>
<reference evidence="4 5" key="1">
    <citation type="journal article" date="2016" name="Genome Announc.">
        <title>Complete Genome Sequences of Five Bacteriophages That Infect Rhodobacter capsulatus.</title>
        <authorList>
            <person name="Bollivar D.W."/>
            <person name="Bernardoni B."/>
            <person name="Bockman M.R."/>
            <person name="Miller B.M."/>
            <person name="Russell D.A."/>
            <person name="Delesalle V.A."/>
            <person name="Krukonis G.P."/>
            <person name="Hatfull G.F."/>
            <person name="Cross M.R."/>
            <person name="Szewczyk M.M."/>
            <person name="Eppurath A."/>
        </authorList>
    </citation>
    <scope>NUCLEOTIDE SEQUENCE [LARGE SCALE GENOMIC DNA]</scope>
</reference>
<dbReference type="KEGG" id="vg:26639937"/>
<feature type="domain" description="Tip attachment protein J" evidence="2">
    <location>
        <begin position="803"/>
        <end position="949"/>
    </location>
</feature>
<gene>
    <name evidence="4" type="ORF">RCRHEA_18</name>
</gene>
<dbReference type="EMBL" id="KR935216">
    <property type="protein sequence ID" value="AKU43262.1"/>
    <property type="molecule type" value="Genomic_DNA"/>
</dbReference>
<dbReference type="GeneID" id="26639937"/>
<dbReference type="RefSeq" id="YP_009213485.1">
    <property type="nucleotide sequence ID" value="NC_028954.1"/>
</dbReference>
<evidence type="ECO:0000313" key="4">
    <source>
        <dbReference type="EMBL" id="AKU43262.1"/>
    </source>
</evidence>
<feature type="domain" description="GTA TIM-barrel-like" evidence="1">
    <location>
        <begin position="449"/>
        <end position="736"/>
    </location>
</feature>
<organism evidence="4 5">
    <name type="scientific">Rhodobacter phage RcRhea</name>
    <dbReference type="NCBI Taxonomy" id="1662332"/>
    <lineage>
        <taxon>Viruses</taxon>
        <taxon>Duplodnaviria</taxon>
        <taxon>Heunggongvirae</taxon>
        <taxon>Uroviricota</taxon>
        <taxon>Caudoviricetes</taxon>
        <taxon>Cronusvirus</taxon>
        <taxon>Cronusvirus cronus</taxon>
    </lineage>
</organism>
<dbReference type="Pfam" id="PF13547">
    <property type="entry name" value="GTA_TIM"/>
    <property type="match status" value="1"/>
</dbReference>
<evidence type="ECO:0000259" key="2">
    <source>
        <dbReference type="Pfam" id="PF13550"/>
    </source>
</evidence>
<dbReference type="Pfam" id="PF13550">
    <property type="entry name" value="Phage-tail_3"/>
    <property type="match status" value="1"/>
</dbReference>
<dbReference type="Gene3D" id="3.20.20.80">
    <property type="entry name" value="Glycosidases"/>
    <property type="match status" value="1"/>
</dbReference>
<protein>
    <submittedName>
        <fullName evidence="4">Tail protein</fullName>
    </submittedName>
</protein>
<dbReference type="InterPro" id="IPR056490">
    <property type="entry name" value="Rcc01698_C"/>
</dbReference>
<evidence type="ECO:0000313" key="5">
    <source>
        <dbReference type="Proteomes" id="UP000201506"/>
    </source>
</evidence>
<dbReference type="SUPFAM" id="SSF51445">
    <property type="entry name" value="(Trans)glycosidases"/>
    <property type="match status" value="1"/>
</dbReference>
<evidence type="ECO:0000259" key="1">
    <source>
        <dbReference type="Pfam" id="PF13547"/>
    </source>
</evidence>
<feature type="domain" description="Rcc01698-like C-terminal" evidence="3">
    <location>
        <begin position="1054"/>
        <end position="1153"/>
    </location>
</feature>
<name>A0A0K1LL82_9CAUD</name>
<dbReference type="Proteomes" id="UP000201506">
    <property type="component" value="Segment"/>
</dbReference>
<dbReference type="CDD" id="cd19607">
    <property type="entry name" value="GTA_TIM-barrel-like"/>
    <property type="match status" value="1"/>
</dbReference>
<dbReference type="Pfam" id="PF23666">
    <property type="entry name" value="Rcc01698_C"/>
    <property type="match status" value="1"/>
</dbReference>
<sequence length="1301" mass="139452">MATLVFAAIGAQIGAGIGGAVLGMSAAAIGQAVGGMIGRAVDQALLAPTQKVTGPRLDSVEVQKSQEGTGLPVVEGVGRVAGSIIWATRLEEVKKTSKKGGKGGGGKVESTEYSYFANFAVALTDCTTGPVRHFGRIWADGKPLDTSELNIRFYHGTETQVPDRLMVEKDGFAPAYRGISYVVFERMPVADFGRRIPSLMFEVWGPSGHVEDMVQGVDLIPASTEFGYSTEIITSTAGSPPTTIDGSPMDAAFLAAWRDAQKSGTSRRENAVRDAKTTDWKASLDFMQDTLPACNTVALVVSWFGSDLRAGHCQIAPRVEIKEKDTSRPWTAGGLTRDTAGLVSHVDGKPAFGSSPDDQSVMEAIADLKARGLRVVLYPFIMMDIPGGNTLPRREGGTGQPVFPWRGRIGPATGGGSVASQISALVGTASPGHFTAGSGVPTYSGPAEWSYRRFILHLAALARNAGGVDAFLIGSELVDLTTATDTAGVYPFVNSLVTLAADVKGMLPGAAVSYAADWSEYHSHRDGGQVYFHLDPLWASPSVDFVGIDNYLPLSDWRPGADHADYDPETGVTSPYCLDYLKGQIEGGEYWDYYYASQADRDRQIRTPISDLGYGEHWVFRQKAIRDWWSSNHHNRPGGIRAGAKTSWTPGSKPVWFTEYGCPAVHLGPNQPNVFFDALSSEAALPHYSNGARDDFVQRQYLRAMLEWWAENGGAMLDPANMLVWTWDSRPWPEFPRHASAWSDGPNWDRGHWLNGRLGSIPAAEAVERRLKRFYGMTDADMDLTRCFGQADGAILPGPLPFRDMLATWETALRLDASEYGGVFKVASRAAAIPVAAYVPDDLVESGDTALYTITRTALEETPRSAVVRYSDWGKDYERAAARATIRERPGEAETEADLALVSDLPRMTAVAEMILRAAADEREMVEFALPPSSPLEPGQVFTLTPRNGGPVRFIALDVTRGADRKVRASLYSGAAFGAVGGPARPSPGIIAPPSEVVLAHLLDLPLLPGLDMEDHQGLVAFQSDPWPGGADLFRSQDQATGYAINLRSGLPGTVGLTTAPLPPGVTDIWSGEVLGVALFSGTDLIPRDPVDVLAGQNALAIEHAPGQWEVVQFRDAVLVGPQSWRLTVLLRGQAGTEWVRAETPLPAGARVVLLDAGVLPVAMQAGDVGRPFWFRSVPAGRDPAGVAGLSHTFAGIGQRPYAPAHLRASLSGSDLSLSWVRRTRVDGDAWRDSGDVPLAEASERYRVEIGPEGAPVMSADVTTRTASLDVSGLSGTLPVRVAQVSETYGPGSWATVAVAF</sequence>
<accession>A0A0K1LL82</accession>
<dbReference type="InterPro" id="IPR032876">
    <property type="entry name" value="J_dom"/>
</dbReference>
<dbReference type="InterPro" id="IPR025195">
    <property type="entry name" value="GTA_TIM_dom"/>
</dbReference>
<proteinExistence type="predicted"/>
<evidence type="ECO:0000259" key="3">
    <source>
        <dbReference type="Pfam" id="PF23666"/>
    </source>
</evidence>